<accession>E9HUU3</accession>
<dbReference type="Pfam" id="PF14639">
    <property type="entry name" value="YqgF"/>
    <property type="match status" value="1"/>
</dbReference>
<dbReference type="InterPro" id="IPR032706">
    <property type="entry name" value="Spt6_HHH"/>
</dbReference>
<dbReference type="PROSITE" id="PS50126">
    <property type="entry name" value="S1"/>
    <property type="match status" value="1"/>
</dbReference>
<dbReference type="GO" id="GO:0034728">
    <property type="term" value="P:nucleosome organization"/>
    <property type="evidence" value="ECO:0000318"/>
    <property type="project" value="GO_Central"/>
</dbReference>
<evidence type="ECO:0000256" key="2">
    <source>
        <dbReference type="ARBA" id="ARBA00009253"/>
    </source>
</evidence>
<dbReference type="AlphaFoldDB" id="E9HUU3"/>
<dbReference type="STRING" id="6669.E9HUU3"/>
<dbReference type="EMBL" id="GL732824">
    <property type="protein sequence ID" value="EFX64484.1"/>
    <property type="molecule type" value="Genomic_DNA"/>
</dbReference>
<comment type="subcellular location">
    <subcellularLocation>
        <location evidence="1">Nucleus</location>
    </subcellularLocation>
</comment>
<dbReference type="SUPFAM" id="SSF50249">
    <property type="entry name" value="Nucleic acid-binding proteins"/>
    <property type="match status" value="1"/>
</dbReference>
<dbReference type="Pfam" id="PF14635">
    <property type="entry name" value="HHH_7"/>
    <property type="match status" value="1"/>
</dbReference>
<feature type="compositionally biased region" description="Basic and acidic residues" evidence="5">
    <location>
        <begin position="1142"/>
        <end position="1152"/>
    </location>
</feature>
<feature type="compositionally biased region" description="Acidic residues" evidence="5">
    <location>
        <begin position="7"/>
        <end position="19"/>
    </location>
</feature>
<dbReference type="InterPro" id="IPR023319">
    <property type="entry name" value="Tex-like_HTH_dom_sf"/>
</dbReference>
<dbReference type="InterPro" id="IPR010994">
    <property type="entry name" value="RuvA_2-like"/>
</dbReference>
<dbReference type="Proteomes" id="UP000000305">
    <property type="component" value="Unassembled WGS sequence"/>
</dbReference>
<feature type="compositionally biased region" description="Polar residues" evidence="5">
    <location>
        <begin position="1159"/>
        <end position="1178"/>
    </location>
</feature>
<dbReference type="Pfam" id="PF22706">
    <property type="entry name" value="Tex_central_region"/>
    <property type="match status" value="1"/>
</dbReference>
<keyword evidence="8" id="KW-1185">Reference proteome</keyword>
<dbReference type="SUPFAM" id="SSF47781">
    <property type="entry name" value="RuvA domain 2-like"/>
    <property type="match status" value="2"/>
</dbReference>
<organism evidence="7 8">
    <name type="scientific">Daphnia pulex</name>
    <name type="common">Water flea</name>
    <dbReference type="NCBI Taxonomy" id="6669"/>
    <lineage>
        <taxon>Eukaryota</taxon>
        <taxon>Metazoa</taxon>
        <taxon>Ecdysozoa</taxon>
        <taxon>Arthropoda</taxon>
        <taxon>Crustacea</taxon>
        <taxon>Branchiopoda</taxon>
        <taxon>Diplostraca</taxon>
        <taxon>Cladocera</taxon>
        <taxon>Anomopoda</taxon>
        <taxon>Daphniidae</taxon>
        <taxon>Daphnia</taxon>
    </lineage>
</organism>
<evidence type="ECO:0000313" key="8">
    <source>
        <dbReference type="Proteomes" id="UP000000305"/>
    </source>
</evidence>
<dbReference type="Pfam" id="PF14641">
    <property type="entry name" value="HTH_44"/>
    <property type="match status" value="1"/>
</dbReference>
<evidence type="ECO:0000256" key="4">
    <source>
        <dbReference type="ARBA" id="ARBA00023242"/>
    </source>
</evidence>
<dbReference type="InterPro" id="IPR028088">
    <property type="entry name" value="Spt6_HTH_DNA-bd_dom"/>
</dbReference>
<evidence type="ECO:0000256" key="5">
    <source>
        <dbReference type="SAM" id="MobiDB-lite"/>
    </source>
</evidence>
<comment type="similarity">
    <text evidence="2">Belongs to the SPT6 family.</text>
</comment>
<feature type="region of interest" description="Disordered" evidence="5">
    <location>
        <begin position="1062"/>
        <end position="1215"/>
    </location>
</feature>
<dbReference type="InterPro" id="IPR003029">
    <property type="entry name" value="S1_domain"/>
</dbReference>
<feature type="domain" description="S1 motif" evidence="6">
    <location>
        <begin position="1003"/>
        <end position="1058"/>
    </location>
</feature>
<feature type="compositionally biased region" description="Basic and acidic residues" evidence="5">
    <location>
        <begin position="87"/>
        <end position="96"/>
    </location>
</feature>
<dbReference type="FunFam" id="1.10.150.850:FF:000004">
    <property type="entry name" value="Transcription elongation factor SPT6"/>
    <property type="match status" value="1"/>
</dbReference>
<dbReference type="InterPro" id="IPR041692">
    <property type="entry name" value="HHH_9"/>
</dbReference>
<dbReference type="SUPFAM" id="SSF53098">
    <property type="entry name" value="Ribonuclease H-like"/>
    <property type="match status" value="1"/>
</dbReference>
<dbReference type="FunFam" id="1.10.3500.10:FF:000006">
    <property type="entry name" value="Transcription elongation factor spt6"/>
    <property type="match status" value="1"/>
</dbReference>
<feature type="region of interest" description="Disordered" evidence="5">
    <location>
        <begin position="1"/>
        <end position="112"/>
    </location>
</feature>
<name>E9HUU3_DAPPU</name>
<feature type="compositionally biased region" description="Polar residues" evidence="5">
    <location>
        <begin position="1107"/>
        <end position="1126"/>
    </location>
</feature>
<feature type="compositionally biased region" description="Basic residues" evidence="5">
    <location>
        <begin position="1202"/>
        <end position="1215"/>
    </location>
</feature>
<dbReference type="Gene3D" id="1.10.10.650">
    <property type="entry name" value="RuvA domain 2-like"/>
    <property type="match status" value="1"/>
</dbReference>
<dbReference type="PANTHER" id="PTHR10145:SF6">
    <property type="entry name" value="TRANSCRIPTION ELONGATION FACTOR SPT6"/>
    <property type="match status" value="1"/>
</dbReference>
<dbReference type="FunFam" id="2.40.50.140:FF:000429">
    <property type="entry name" value="Transcription elongation factor SPT6"/>
    <property type="match status" value="1"/>
</dbReference>
<feature type="compositionally biased region" description="Basic and acidic residues" evidence="5">
    <location>
        <begin position="1062"/>
        <end position="1071"/>
    </location>
</feature>
<keyword evidence="3" id="KW-0804">Transcription</keyword>
<dbReference type="OrthoDB" id="343921at2759"/>
<dbReference type="InterPro" id="IPR012340">
    <property type="entry name" value="NA-bd_OB-fold"/>
</dbReference>
<dbReference type="eggNOG" id="KOG1856">
    <property type="taxonomic scope" value="Eukaryota"/>
</dbReference>
<gene>
    <name evidence="7" type="ORF">DAPPUDRAFT_266300</name>
</gene>
<dbReference type="GO" id="GO:0042393">
    <property type="term" value="F:histone binding"/>
    <property type="evidence" value="ECO:0000318"/>
    <property type="project" value="GO_Central"/>
</dbReference>
<dbReference type="FunFam" id="1.10.10.2740:FF:000002">
    <property type="entry name" value="Transcription elongation factor Spt6"/>
    <property type="match status" value="1"/>
</dbReference>
<dbReference type="GO" id="GO:0031491">
    <property type="term" value="F:nucleosome binding"/>
    <property type="evidence" value="ECO:0000318"/>
    <property type="project" value="GO_Central"/>
</dbReference>
<dbReference type="Gene3D" id="3.30.420.140">
    <property type="entry name" value="YqgF/RNase H-like domain"/>
    <property type="match status" value="1"/>
</dbReference>
<dbReference type="InParanoid" id="E9HUU3"/>
<dbReference type="InterPro" id="IPR028231">
    <property type="entry name" value="Spt6_YqgF"/>
</dbReference>
<dbReference type="InterPro" id="IPR037027">
    <property type="entry name" value="YqgF/RNaseH-like_dom_sf"/>
</dbReference>
<dbReference type="HOGENOM" id="CLU_001680_1_0_1"/>
<evidence type="ECO:0000259" key="6">
    <source>
        <dbReference type="PROSITE" id="PS50126"/>
    </source>
</evidence>
<dbReference type="InterPro" id="IPR023323">
    <property type="entry name" value="Tex-like_dom_sf"/>
</dbReference>
<dbReference type="PhylomeDB" id="E9HUU3"/>
<dbReference type="InterPro" id="IPR042066">
    <property type="entry name" value="Spt6_death-like"/>
</dbReference>
<evidence type="ECO:0000256" key="1">
    <source>
        <dbReference type="ARBA" id="ARBA00004123"/>
    </source>
</evidence>
<keyword evidence="4" id="KW-0539">Nucleus</keyword>
<dbReference type="Gene3D" id="1.10.3500.10">
    <property type="entry name" value="Tex N-terminal region-like"/>
    <property type="match status" value="1"/>
</dbReference>
<dbReference type="Gene3D" id="1.10.10.2740">
    <property type="entry name" value="Spt6, Death-like domain"/>
    <property type="match status" value="1"/>
</dbReference>
<dbReference type="InterPro" id="IPR017072">
    <property type="entry name" value="TF_Spt6"/>
</dbReference>
<dbReference type="GO" id="GO:0003677">
    <property type="term" value="F:DNA binding"/>
    <property type="evidence" value="ECO:0007669"/>
    <property type="project" value="InterPro"/>
</dbReference>
<dbReference type="Pfam" id="PF17674">
    <property type="entry name" value="HHH_9"/>
    <property type="match status" value="1"/>
</dbReference>
<dbReference type="GO" id="GO:0006368">
    <property type="term" value="P:transcription elongation by RNA polymerase II"/>
    <property type="evidence" value="ECO:0000318"/>
    <property type="project" value="GO_Central"/>
</dbReference>
<evidence type="ECO:0000313" key="7">
    <source>
        <dbReference type="EMBL" id="EFX64484.1"/>
    </source>
</evidence>
<dbReference type="Gene3D" id="1.10.150.850">
    <property type="entry name" value="Spt6, helix-hairpin-helix domain"/>
    <property type="match status" value="1"/>
</dbReference>
<dbReference type="InterPro" id="IPR012337">
    <property type="entry name" value="RNaseH-like_sf"/>
</dbReference>
<protein>
    <recommendedName>
        <fullName evidence="6">S1 motif domain-containing protein</fullName>
    </recommendedName>
</protein>
<feature type="compositionally biased region" description="Acidic residues" evidence="5">
    <location>
        <begin position="67"/>
        <end position="77"/>
    </location>
</feature>
<dbReference type="KEGG" id="dpx:DAPPUDRAFT_266300"/>
<dbReference type="GO" id="GO:0008023">
    <property type="term" value="C:transcription elongation factor complex"/>
    <property type="evidence" value="ECO:0000318"/>
    <property type="project" value="GO_Central"/>
</dbReference>
<dbReference type="SUPFAM" id="SSF158832">
    <property type="entry name" value="Tex N-terminal region-like"/>
    <property type="match status" value="1"/>
</dbReference>
<dbReference type="InterPro" id="IPR055179">
    <property type="entry name" value="Tex-like_central_region"/>
</dbReference>
<evidence type="ECO:0000256" key="3">
    <source>
        <dbReference type="ARBA" id="ARBA00023163"/>
    </source>
</evidence>
<proteinExistence type="inferred from homology"/>
<dbReference type="GO" id="GO:0140673">
    <property type="term" value="P:transcription elongation-coupled chromatin remodeling"/>
    <property type="evidence" value="ECO:0007669"/>
    <property type="project" value="InterPro"/>
</dbReference>
<reference evidence="7 8" key="1">
    <citation type="journal article" date="2011" name="Science">
        <title>The ecoresponsive genome of Daphnia pulex.</title>
        <authorList>
            <person name="Colbourne J.K."/>
            <person name="Pfrender M.E."/>
            <person name="Gilbert D."/>
            <person name="Thomas W.K."/>
            <person name="Tucker A."/>
            <person name="Oakley T.H."/>
            <person name="Tokishita S."/>
            <person name="Aerts A."/>
            <person name="Arnold G.J."/>
            <person name="Basu M.K."/>
            <person name="Bauer D.J."/>
            <person name="Caceres C.E."/>
            <person name="Carmel L."/>
            <person name="Casola C."/>
            <person name="Choi J.H."/>
            <person name="Detter J.C."/>
            <person name="Dong Q."/>
            <person name="Dusheyko S."/>
            <person name="Eads B.D."/>
            <person name="Frohlich T."/>
            <person name="Geiler-Samerotte K.A."/>
            <person name="Gerlach D."/>
            <person name="Hatcher P."/>
            <person name="Jogdeo S."/>
            <person name="Krijgsveld J."/>
            <person name="Kriventseva E.V."/>
            <person name="Kultz D."/>
            <person name="Laforsch C."/>
            <person name="Lindquist E."/>
            <person name="Lopez J."/>
            <person name="Manak J.R."/>
            <person name="Muller J."/>
            <person name="Pangilinan J."/>
            <person name="Patwardhan R.P."/>
            <person name="Pitluck S."/>
            <person name="Pritham E.J."/>
            <person name="Rechtsteiner A."/>
            <person name="Rho M."/>
            <person name="Rogozin I.B."/>
            <person name="Sakarya O."/>
            <person name="Salamov A."/>
            <person name="Schaack S."/>
            <person name="Shapiro H."/>
            <person name="Shiga Y."/>
            <person name="Skalitzky C."/>
            <person name="Smith Z."/>
            <person name="Souvorov A."/>
            <person name="Sung W."/>
            <person name="Tang Z."/>
            <person name="Tsuchiya D."/>
            <person name="Tu H."/>
            <person name="Vos H."/>
            <person name="Wang M."/>
            <person name="Wolf Y.I."/>
            <person name="Yamagata H."/>
            <person name="Yamada T."/>
            <person name="Ye Y."/>
            <person name="Shaw J.R."/>
            <person name="Andrews J."/>
            <person name="Crease T.J."/>
            <person name="Tang H."/>
            <person name="Lucas S.M."/>
            <person name="Robertson H.M."/>
            <person name="Bork P."/>
            <person name="Koonin E.V."/>
            <person name="Zdobnov E.M."/>
            <person name="Grigoriev I.V."/>
            <person name="Lynch M."/>
            <person name="Boore J.L."/>
        </authorList>
    </citation>
    <scope>NUCLEOTIDE SEQUENCE [LARGE SCALE GENOMIC DNA]</scope>
</reference>
<sequence>MKAAAFDSDDDGEEDDEQVQEALGDLIDQHSIQEDGSFPKSDDETSGCTKRKRDDNDELDERVKNDGEEDGEEEYDDEGRKTRKKTKVVDVRKNSDDNDDNQPGELEQADFHDEILITDVPERMQHRDYPITPVEEGSTELDNESYWIYVLAFISKGPQTVEKIRRVLEFIRHQNFEVPFIACYRKEHVQPELSMIDLWIIYELDGKWMKFQNLKKKVMGISEELKKYQLQNNPENVRVLKDKDFESLKMVVSIVELSDVHNLLILHYENLLPSIMSTEDEDLKNLRDPGNVDLKLYSDIVKSLNGKNGKLLKECYGLILEELGDNMRGNCQVHGVLQKSSRIPREDAFDVRFESTGAEGKPNFSTSDEVLAAANYMLAVQFATEPSVRRCARESFFRVAHIHVIFTEQSLKEINGNHHHLDSFKFLKEQPVRDLDDDQFLRLVVAEQDGVLSIVFQMKIEGATTSYVDGIKSLFTYDEFSDDEHVKKWNAERQKVIDQAFTKFLLPQLEKELRVKLLNDAQEFVVRACCQQLNNRLKVAPYKANFHDEGDWDPKDGIRIMGLSFNRDKAEVCVIGVDGECSDQIRLEHILRRPNTEKEMMDRRRDLNTLKDFIFRKKPHVIAVSAESREALMLVEDLQTISAQLAEDEEYPPINVELVDNSVAKIIAKSTRVKTQFPRNRLLREAISIARMLQDGLLEIAQLCNADEEIVNVKWHPMQDHVPRKQLLERLHMELVNETNQVGVDVNRAINHPRTAHLIQFICGLGPRKADDLINTLKKNHQKLKDRNELSSVCHMGPKVLINCAGFIKIVSNSPDDGAEPSFEGLEPLDGSRVHPENYDWARQMAVAALKHHGEDADPADAVKKIIEAPERIRDFNLDKAVFEYEHQGHGKIRNTLEDIRSELHHPYKDGRSSYKTPSPLDIFYMVNKETPHTFKIGKLVLATVTGFQHRKPEREELDRVSPIRDQTTGLWQCPYCVQKDFTHRIQVLTHLDAGSCIGQAIGVNIRLENGLLGYLPIKCLSDSEVKHPEELIRLGQHIRCRIAKINAERFSVDVVCKPSDVLDGKGESRQSKGAHYDTPAEVSKAEKDSKKLKHRQSNVPGKSPAVQGTRTAASTVSRPKSLSTYRDNKRSPSRKSRSRSRSPERDRDRSSRRLKSPVQGSSKAASTVSRPKSLSTYRDNKRSPSPKSRRSRSPERERDRSSRRHGSRKHSTHD</sequence>
<dbReference type="Gene3D" id="2.40.50.140">
    <property type="entry name" value="Nucleic acid-binding proteins"/>
    <property type="match status" value="1"/>
</dbReference>
<feature type="compositionally biased region" description="Basic residues" evidence="5">
    <location>
        <begin position="1132"/>
        <end position="1141"/>
    </location>
</feature>
<dbReference type="PANTHER" id="PTHR10145">
    <property type="entry name" value="TRANSCRIPTION ELONGATION FACTOR SPT6"/>
    <property type="match status" value="1"/>
</dbReference>